<dbReference type="InterPro" id="IPR037523">
    <property type="entry name" value="VOC_core"/>
</dbReference>
<dbReference type="AlphaFoldDB" id="A0A7K1FLM0"/>
<dbReference type="PANTHER" id="PTHR43048">
    <property type="entry name" value="METHYLMALONYL-COA EPIMERASE"/>
    <property type="match status" value="1"/>
</dbReference>
<keyword evidence="4" id="KW-1185">Reference proteome</keyword>
<dbReference type="PROSITE" id="PS51819">
    <property type="entry name" value="VOC"/>
    <property type="match status" value="1"/>
</dbReference>
<gene>
    <name evidence="3" type="ORF">GIS00_13945</name>
</gene>
<evidence type="ECO:0000259" key="2">
    <source>
        <dbReference type="PROSITE" id="PS51819"/>
    </source>
</evidence>
<dbReference type="SUPFAM" id="SSF54593">
    <property type="entry name" value="Glyoxalase/Bleomycin resistance protein/Dihydroxybiphenyl dioxygenase"/>
    <property type="match status" value="1"/>
</dbReference>
<organism evidence="3 4">
    <name type="scientific">Nakamurella alba</name>
    <dbReference type="NCBI Taxonomy" id="2665158"/>
    <lineage>
        <taxon>Bacteria</taxon>
        <taxon>Bacillati</taxon>
        <taxon>Actinomycetota</taxon>
        <taxon>Actinomycetes</taxon>
        <taxon>Nakamurellales</taxon>
        <taxon>Nakamurellaceae</taxon>
        <taxon>Nakamurella</taxon>
    </lineage>
</organism>
<feature type="domain" description="VOC" evidence="2">
    <location>
        <begin position="5"/>
        <end position="142"/>
    </location>
</feature>
<dbReference type="InterPro" id="IPR051785">
    <property type="entry name" value="MMCE/EMCE_epimerase"/>
</dbReference>
<dbReference type="Pfam" id="PF00903">
    <property type="entry name" value="Glyoxalase"/>
    <property type="match status" value="1"/>
</dbReference>
<dbReference type="EMBL" id="WLYK01000005">
    <property type="protein sequence ID" value="MTD15042.1"/>
    <property type="molecule type" value="Genomic_DNA"/>
</dbReference>
<name>A0A7K1FLM0_9ACTN</name>
<comment type="caution">
    <text evidence="3">The sequence shown here is derived from an EMBL/GenBank/DDBJ whole genome shotgun (WGS) entry which is preliminary data.</text>
</comment>
<dbReference type="Proteomes" id="UP000460221">
    <property type="component" value="Unassembled WGS sequence"/>
</dbReference>
<evidence type="ECO:0000313" key="3">
    <source>
        <dbReference type="EMBL" id="MTD15042.1"/>
    </source>
</evidence>
<dbReference type="RefSeq" id="WP_154769015.1">
    <property type="nucleotide sequence ID" value="NZ_WLYK01000005.1"/>
</dbReference>
<protein>
    <submittedName>
        <fullName evidence="3">VOC family protein</fullName>
    </submittedName>
</protein>
<evidence type="ECO:0000313" key="4">
    <source>
        <dbReference type="Proteomes" id="UP000460221"/>
    </source>
</evidence>
<evidence type="ECO:0000256" key="1">
    <source>
        <dbReference type="ARBA" id="ARBA00022723"/>
    </source>
</evidence>
<dbReference type="GO" id="GO:0046872">
    <property type="term" value="F:metal ion binding"/>
    <property type="evidence" value="ECO:0007669"/>
    <property type="project" value="UniProtKB-KW"/>
</dbReference>
<dbReference type="Gene3D" id="3.10.180.10">
    <property type="entry name" value="2,3-Dihydroxybiphenyl 1,2-Dioxygenase, domain 1"/>
    <property type="match status" value="1"/>
</dbReference>
<keyword evidence="1" id="KW-0479">Metal-binding</keyword>
<dbReference type="InterPro" id="IPR029068">
    <property type="entry name" value="Glyas_Bleomycin-R_OHBP_Dase"/>
</dbReference>
<dbReference type="GO" id="GO:0004493">
    <property type="term" value="F:methylmalonyl-CoA epimerase activity"/>
    <property type="evidence" value="ECO:0007669"/>
    <property type="project" value="TreeGrafter"/>
</dbReference>
<dbReference type="InterPro" id="IPR004360">
    <property type="entry name" value="Glyas_Fos-R_dOase_dom"/>
</dbReference>
<proteinExistence type="predicted"/>
<sequence>MGVQKFDHVGVNVDDLDAMEDFFRALGFEVGERWTAEGAFIEDVIGVPGVRSEAVMITVPGGDTRLELSKYHAPAEPSPGPESVIRHGYRHIAFEIDDLDEALTAVRERGLELVGEITEYEDIYRMCFVRGPEGLIVELAQRLSGTEPLG</sequence>
<dbReference type="GO" id="GO:0046491">
    <property type="term" value="P:L-methylmalonyl-CoA metabolic process"/>
    <property type="evidence" value="ECO:0007669"/>
    <property type="project" value="TreeGrafter"/>
</dbReference>
<dbReference type="PANTHER" id="PTHR43048:SF5">
    <property type="entry name" value="BLR5325 PROTEIN"/>
    <property type="match status" value="1"/>
</dbReference>
<reference evidence="3 4" key="1">
    <citation type="submission" date="2019-11" db="EMBL/GenBank/DDBJ databases">
        <authorList>
            <person name="Jiang L.-Q."/>
        </authorList>
    </citation>
    <scope>NUCLEOTIDE SEQUENCE [LARGE SCALE GENOMIC DNA]</scope>
    <source>
        <strain evidence="3 4">YIM 132087</strain>
    </source>
</reference>
<accession>A0A7K1FLM0</accession>